<dbReference type="AlphaFoldDB" id="A0A523W7M4"/>
<organism evidence="1 2">
    <name type="scientific">Aerophobetes bacterium</name>
    <dbReference type="NCBI Taxonomy" id="2030807"/>
    <lineage>
        <taxon>Bacteria</taxon>
        <taxon>Candidatus Aerophobota</taxon>
    </lineage>
</organism>
<accession>A0A523W7M4</accession>
<name>A0A523W7M4_UNCAE</name>
<evidence type="ECO:0000313" key="2">
    <source>
        <dbReference type="Proteomes" id="UP000319130"/>
    </source>
</evidence>
<dbReference type="EMBL" id="SOIZ01000134">
    <property type="protein sequence ID" value="TET63023.1"/>
    <property type="molecule type" value="Genomic_DNA"/>
</dbReference>
<proteinExistence type="predicted"/>
<evidence type="ECO:0008006" key="3">
    <source>
        <dbReference type="Google" id="ProtNLM"/>
    </source>
</evidence>
<sequence length="59" mass="6609">MSHSWSAQGTYVVRAKAKDVNGAESGWSSSHEIVIRATLLEVDLLLWILASWGKDRPER</sequence>
<comment type="caution">
    <text evidence="1">The sequence shown here is derived from an EMBL/GenBank/DDBJ whole genome shotgun (WGS) entry which is preliminary data.</text>
</comment>
<gene>
    <name evidence="1" type="ORF">E3J48_03235</name>
</gene>
<evidence type="ECO:0000313" key="1">
    <source>
        <dbReference type="EMBL" id="TET63023.1"/>
    </source>
</evidence>
<reference evidence="1 2" key="1">
    <citation type="submission" date="2019-03" db="EMBL/GenBank/DDBJ databases">
        <title>Metabolic potential of uncultured bacteria and archaea associated with petroleum seepage in deep-sea sediments.</title>
        <authorList>
            <person name="Dong X."/>
            <person name="Hubert C."/>
        </authorList>
    </citation>
    <scope>NUCLEOTIDE SEQUENCE [LARGE SCALE GENOMIC DNA]</scope>
    <source>
        <strain evidence="1">E29_bin52</strain>
    </source>
</reference>
<protein>
    <recommendedName>
        <fullName evidence="3">PKD domain-containing protein</fullName>
    </recommendedName>
</protein>
<dbReference type="Proteomes" id="UP000319130">
    <property type="component" value="Unassembled WGS sequence"/>
</dbReference>